<accession>A0A399IXJ3</accession>
<evidence type="ECO:0000313" key="1">
    <source>
        <dbReference type="EMBL" id="RII35476.1"/>
    </source>
</evidence>
<keyword evidence="1" id="KW-0418">Kinase</keyword>
<dbReference type="InterPro" id="IPR027417">
    <property type="entry name" value="P-loop_NTPase"/>
</dbReference>
<comment type="caution">
    <text evidence="1">The sequence shown here is derived from an EMBL/GenBank/DDBJ whole genome shotgun (WGS) entry which is preliminary data.</text>
</comment>
<proteinExistence type="predicted"/>
<dbReference type="Gene3D" id="3.40.50.300">
    <property type="entry name" value="P-loop containing nucleotide triphosphate hydrolases"/>
    <property type="match status" value="1"/>
</dbReference>
<dbReference type="GO" id="GO:0016301">
    <property type="term" value="F:kinase activity"/>
    <property type="evidence" value="ECO:0007669"/>
    <property type="project" value="UniProtKB-KW"/>
</dbReference>
<dbReference type="EMBL" id="QXDJ01000002">
    <property type="protein sequence ID" value="RII35476.1"/>
    <property type="molecule type" value="Genomic_DNA"/>
</dbReference>
<evidence type="ECO:0000313" key="2">
    <source>
        <dbReference type="Proteomes" id="UP000265930"/>
    </source>
</evidence>
<reference evidence="1 2" key="1">
    <citation type="submission" date="2018-08" db="EMBL/GenBank/DDBJ databases">
        <title>Genome of Clostridium chromiireducens C1, DSM12136.</title>
        <authorList>
            <person name="Xing M."/>
            <person name="Wei Y."/>
            <person name="Ang E.L."/>
            <person name="Zhao H."/>
            <person name="Zhang Y."/>
        </authorList>
    </citation>
    <scope>NUCLEOTIDE SEQUENCE [LARGE SCALE GENOMIC DNA]</scope>
    <source>
        <strain evidence="1 2">C1</strain>
    </source>
</reference>
<keyword evidence="1" id="KW-0808">Transferase</keyword>
<dbReference type="SUPFAM" id="SSF52540">
    <property type="entry name" value="P-loop containing nucleoside triphosphate hydrolases"/>
    <property type="match status" value="1"/>
</dbReference>
<sequence length="187" mass="21816">MVILIGGVSCTGKTLMAQKLLEKYKIPYLSIDHIKMGLIRGSKYCDFSAIDGDNELIYKLWPIVKGIIMTNIENGQHIIIEGCYLPPEHISDFEPNYLKQIIALYIGFSKDYIEKYFDSGIVEYRSEIEQKECDDFYMNKDNFIKFHSQVKELCKKNDAKFFEINDDYAGEMSNVYKWIDEQVEAKQ</sequence>
<dbReference type="AlphaFoldDB" id="A0A399IXJ3"/>
<dbReference type="Proteomes" id="UP000265930">
    <property type="component" value="Unassembled WGS sequence"/>
</dbReference>
<name>A0A399IXJ3_9CLOT</name>
<gene>
    <name evidence="1" type="ORF">D2A34_09810</name>
</gene>
<dbReference type="RefSeq" id="WP_119366497.1">
    <property type="nucleotide sequence ID" value="NZ_QXDJ01000002.1"/>
</dbReference>
<organism evidence="1 2">
    <name type="scientific">Clostridium chromiireducens</name>
    <dbReference type="NCBI Taxonomy" id="225345"/>
    <lineage>
        <taxon>Bacteria</taxon>
        <taxon>Bacillati</taxon>
        <taxon>Bacillota</taxon>
        <taxon>Clostridia</taxon>
        <taxon>Eubacteriales</taxon>
        <taxon>Clostridiaceae</taxon>
        <taxon>Clostridium</taxon>
    </lineage>
</organism>
<protein>
    <submittedName>
        <fullName evidence="1">2-phosphoglycerate kinase</fullName>
    </submittedName>
</protein>